<dbReference type="InterPro" id="IPR036291">
    <property type="entry name" value="NAD(P)-bd_dom_sf"/>
</dbReference>
<feature type="domain" description="NAD-dependent epimerase/dehydratase" evidence="2">
    <location>
        <begin position="7"/>
        <end position="250"/>
    </location>
</feature>
<dbReference type="STRING" id="1618446.UV61_C0004G0016"/>
<dbReference type="Gene3D" id="3.90.25.10">
    <property type="entry name" value="UDP-galactose 4-epimerase, domain 1"/>
    <property type="match status" value="1"/>
</dbReference>
<evidence type="ECO:0000259" key="2">
    <source>
        <dbReference type="Pfam" id="PF01370"/>
    </source>
</evidence>
<protein>
    <recommendedName>
        <fullName evidence="2">NAD-dependent epimerase/dehydratase domain-containing protein</fullName>
    </recommendedName>
</protein>
<dbReference type="InterPro" id="IPR001509">
    <property type="entry name" value="Epimerase_deHydtase"/>
</dbReference>
<comment type="similarity">
    <text evidence="1">Belongs to the NAD(P)-dependent epimerase/dehydratase family.</text>
</comment>
<dbReference type="PANTHER" id="PTHR43000">
    <property type="entry name" value="DTDP-D-GLUCOSE 4,6-DEHYDRATASE-RELATED"/>
    <property type="match status" value="1"/>
</dbReference>
<name>A0A0G1CMZ3_9BACT</name>
<dbReference type="SUPFAM" id="SSF51735">
    <property type="entry name" value="NAD(P)-binding Rossmann-fold domains"/>
    <property type="match status" value="1"/>
</dbReference>
<proteinExistence type="inferred from homology"/>
<organism evidence="3 4">
    <name type="scientific">Candidatus Gottesmanbacteria bacterium GW2011_GWB1_43_11</name>
    <dbReference type="NCBI Taxonomy" id="1618446"/>
    <lineage>
        <taxon>Bacteria</taxon>
        <taxon>Candidatus Gottesmaniibacteriota</taxon>
    </lineage>
</organism>
<evidence type="ECO:0000256" key="1">
    <source>
        <dbReference type="ARBA" id="ARBA00007637"/>
    </source>
</evidence>
<dbReference type="EMBL" id="LCFD01000004">
    <property type="protein sequence ID" value="KKS87090.1"/>
    <property type="molecule type" value="Genomic_DNA"/>
</dbReference>
<dbReference type="Pfam" id="PF01370">
    <property type="entry name" value="Epimerase"/>
    <property type="match status" value="1"/>
</dbReference>
<sequence>MNWKRKVLVTGGASFIGSHLVDALVAKGAEVRVADDFSSGKLVNIKDHLKHKRITLLKGDLRDTRMAQKALKGIEVVFHLACDHGGRGYVDTHQADCATNLTLDGVVFWEGKKAGVEKIVYASSGCVYPNYLQMNPKEALYLVEDRVGPPYEADNMYGWSKLMGEMTLRAYHQDWGMKTASCRFFTVYGERGVENHAVMAIIARAFLKHDPFVIWGDGKQVRNWTHVSDIVRGMILAGEKIDDGSAINLGTMERIQVMDAVRETLHYTHHSAKIVTHREMPTGPLNRVADNNLARQVLGWEPEVKFYQGLHRTIDWYFAHKKRSEVAKILPRLLTGR</sequence>
<accession>A0A0G1CMZ3</accession>
<dbReference type="PATRIC" id="fig|1618446.3.peg.547"/>
<dbReference type="Proteomes" id="UP000034050">
    <property type="component" value="Unassembled WGS sequence"/>
</dbReference>
<dbReference type="Gene3D" id="3.40.50.720">
    <property type="entry name" value="NAD(P)-binding Rossmann-like Domain"/>
    <property type="match status" value="1"/>
</dbReference>
<evidence type="ECO:0000313" key="4">
    <source>
        <dbReference type="Proteomes" id="UP000034050"/>
    </source>
</evidence>
<comment type="caution">
    <text evidence="3">The sequence shown here is derived from an EMBL/GenBank/DDBJ whole genome shotgun (WGS) entry which is preliminary data.</text>
</comment>
<dbReference type="AlphaFoldDB" id="A0A0G1CMZ3"/>
<reference evidence="3 4" key="1">
    <citation type="journal article" date="2015" name="Nature">
        <title>rRNA introns, odd ribosomes, and small enigmatic genomes across a large radiation of phyla.</title>
        <authorList>
            <person name="Brown C.T."/>
            <person name="Hug L.A."/>
            <person name="Thomas B.C."/>
            <person name="Sharon I."/>
            <person name="Castelle C.J."/>
            <person name="Singh A."/>
            <person name="Wilkins M.J."/>
            <person name="Williams K.H."/>
            <person name="Banfield J.F."/>
        </authorList>
    </citation>
    <scope>NUCLEOTIDE SEQUENCE [LARGE SCALE GENOMIC DNA]</scope>
</reference>
<gene>
    <name evidence="3" type="ORF">UV61_C0004G0016</name>
</gene>
<evidence type="ECO:0000313" key="3">
    <source>
        <dbReference type="EMBL" id="KKS87090.1"/>
    </source>
</evidence>